<reference evidence="1" key="1">
    <citation type="submission" date="2006-10" db="EMBL/GenBank/DDBJ databases">
        <authorList>
            <person name="Amadeo P."/>
            <person name="Zhao Q."/>
            <person name="Wortman J."/>
            <person name="Fraser-Liggett C."/>
            <person name="Carlton J."/>
        </authorList>
    </citation>
    <scope>NUCLEOTIDE SEQUENCE</scope>
    <source>
        <strain evidence="1">G3</strain>
    </source>
</reference>
<evidence type="ECO:0000313" key="1">
    <source>
        <dbReference type="EMBL" id="EAY22258.1"/>
    </source>
</evidence>
<dbReference type="RefSeq" id="XP_001583244.1">
    <property type="nucleotide sequence ID" value="XM_001583194.1"/>
</dbReference>
<proteinExistence type="predicted"/>
<gene>
    <name evidence="1" type="ORF">TVAG_094330</name>
</gene>
<dbReference type="VEuPathDB" id="TrichDB:TVAG_094330"/>
<dbReference type="EMBL" id="DS113185">
    <property type="protein sequence ID" value="EAY22258.1"/>
    <property type="molecule type" value="Genomic_DNA"/>
</dbReference>
<keyword evidence="2" id="KW-1185">Reference proteome</keyword>
<sequence>MLFLSHNSTSIKKFLKGVNELDISRLVVLIQDLINRINEGQAKVTNLGDICLPSSINKSEINALMANAATKLMDELQNPSTEKSLNEEIEKLRHFSSHLMECDNTNCKEQLTSLLSIAPQVVAHLSALDNRSSLNPSKIMELCQLISNATTDKSKSKEFKEGTMNLYELINSICQTLQAFDDQDPYKSASKLY</sequence>
<reference evidence="1" key="2">
    <citation type="journal article" date="2007" name="Science">
        <title>Draft genome sequence of the sexually transmitted pathogen Trichomonas vaginalis.</title>
        <authorList>
            <person name="Carlton J.M."/>
            <person name="Hirt R.P."/>
            <person name="Silva J.C."/>
            <person name="Delcher A.L."/>
            <person name="Schatz M."/>
            <person name="Zhao Q."/>
            <person name="Wortman J.R."/>
            <person name="Bidwell S.L."/>
            <person name="Alsmark U.C.M."/>
            <person name="Besteiro S."/>
            <person name="Sicheritz-Ponten T."/>
            <person name="Noel C.J."/>
            <person name="Dacks J.B."/>
            <person name="Foster P.G."/>
            <person name="Simillion C."/>
            <person name="Van de Peer Y."/>
            <person name="Miranda-Saavedra D."/>
            <person name="Barton G.J."/>
            <person name="Westrop G.D."/>
            <person name="Mueller S."/>
            <person name="Dessi D."/>
            <person name="Fiori P.L."/>
            <person name="Ren Q."/>
            <person name="Paulsen I."/>
            <person name="Zhang H."/>
            <person name="Bastida-Corcuera F.D."/>
            <person name="Simoes-Barbosa A."/>
            <person name="Brown M.T."/>
            <person name="Hayes R.D."/>
            <person name="Mukherjee M."/>
            <person name="Okumura C.Y."/>
            <person name="Schneider R."/>
            <person name="Smith A.J."/>
            <person name="Vanacova S."/>
            <person name="Villalvazo M."/>
            <person name="Haas B.J."/>
            <person name="Pertea M."/>
            <person name="Feldblyum T.V."/>
            <person name="Utterback T.R."/>
            <person name="Shu C.L."/>
            <person name="Osoegawa K."/>
            <person name="de Jong P.J."/>
            <person name="Hrdy I."/>
            <person name="Horvathova L."/>
            <person name="Zubacova Z."/>
            <person name="Dolezal P."/>
            <person name="Malik S.B."/>
            <person name="Logsdon J.M. Jr."/>
            <person name="Henze K."/>
            <person name="Gupta A."/>
            <person name="Wang C.C."/>
            <person name="Dunne R.L."/>
            <person name="Upcroft J.A."/>
            <person name="Upcroft P."/>
            <person name="White O."/>
            <person name="Salzberg S.L."/>
            <person name="Tang P."/>
            <person name="Chiu C.-H."/>
            <person name="Lee Y.-S."/>
            <person name="Embley T.M."/>
            <person name="Coombs G.H."/>
            <person name="Mottram J.C."/>
            <person name="Tachezy J."/>
            <person name="Fraser-Liggett C.M."/>
            <person name="Johnson P.J."/>
        </authorList>
    </citation>
    <scope>NUCLEOTIDE SEQUENCE [LARGE SCALE GENOMIC DNA]</scope>
    <source>
        <strain evidence="1">G3</strain>
    </source>
</reference>
<dbReference type="AlphaFoldDB" id="A2DBQ5"/>
<accession>A2DBQ5</accession>
<dbReference type="Proteomes" id="UP000001542">
    <property type="component" value="Unassembled WGS sequence"/>
</dbReference>
<dbReference type="InParanoid" id="A2DBQ5"/>
<name>A2DBQ5_TRIV3</name>
<dbReference type="KEGG" id="tva:5467812"/>
<organism evidence="1 2">
    <name type="scientific">Trichomonas vaginalis (strain ATCC PRA-98 / G3)</name>
    <dbReference type="NCBI Taxonomy" id="412133"/>
    <lineage>
        <taxon>Eukaryota</taxon>
        <taxon>Metamonada</taxon>
        <taxon>Parabasalia</taxon>
        <taxon>Trichomonadida</taxon>
        <taxon>Trichomonadidae</taxon>
        <taxon>Trichomonas</taxon>
    </lineage>
</organism>
<dbReference type="SMR" id="A2DBQ5"/>
<dbReference type="VEuPathDB" id="TrichDB:TVAGG3_0380970"/>
<protein>
    <submittedName>
        <fullName evidence="1">Uncharacterized protein</fullName>
    </submittedName>
</protein>
<evidence type="ECO:0000313" key="2">
    <source>
        <dbReference type="Proteomes" id="UP000001542"/>
    </source>
</evidence>